<proteinExistence type="predicted"/>
<name>A0ABQ9XSS0_9EUKA</name>
<evidence type="ECO:0000313" key="2">
    <source>
        <dbReference type="EMBL" id="KAK2954549.1"/>
    </source>
</evidence>
<comment type="caution">
    <text evidence="2">The sequence shown here is derived from an EMBL/GenBank/DDBJ whole genome shotgun (WGS) entry which is preliminary data.</text>
</comment>
<keyword evidence="3" id="KW-1185">Reference proteome</keyword>
<feature type="region of interest" description="Disordered" evidence="1">
    <location>
        <begin position="15"/>
        <end position="37"/>
    </location>
</feature>
<evidence type="ECO:0000313" key="3">
    <source>
        <dbReference type="Proteomes" id="UP001281761"/>
    </source>
</evidence>
<dbReference type="Proteomes" id="UP001281761">
    <property type="component" value="Unassembled WGS sequence"/>
</dbReference>
<protein>
    <submittedName>
        <fullName evidence="2">Uncharacterized protein</fullName>
    </submittedName>
</protein>
<organism evidence="2 3">
    <name type="scientific">Blattamonas nauphoetae</name>
    <dbReference type="NCBI Taxonomy" id="2049346"/>
    <lineage>
        <taxon>Eukaryota</taxon>
        <taxon>Metamonada</taxon>
        <taxon>Preaxostyla</taxon>
        <taxon>Oxymonadida</taxon>
        <taxon>Blattamonas</taxon>
    </lineage>
</organism>
<gene>
    <name evidence="2" type="ORF">BLNAU_10569</name>
</gene>
<sequence length="116" mass="13038">MKQFRFHDVAARRAQAIAEEEEESIVPPPSTPKSQQSRMLFALSTPTRQTPQRVKTEDKVEKMLRNQMSGAVNPGEITYSIEESTTMSEENPTFLIIEQKGCSSITFVCALSKIES</sequence>
<reference evidence="2 3" key="1">
    <citation type="journal article" date="2022" name="bioRxiv">
        <title>Genomics of Preaxostyla Flagellates Illuminates Evolutionary Transitions and the Path Towards Mitochondrial Loss.</title>
        <authorList>
            <person name="Novak L.V.F."/>
            <person name="Treitli S.C."/>
            <person name="Pyrih J."/>
            <person name="Halakuc P."/>
            <person name="Pipaliya S.V."/>
            <person name="Vacek V."/>
            <person name="Brzon O."/>
            <person name="Soukal P."/>
            <person name="Eme L."/>
            <person name="Dacks J.B."/>
            <person name="Karnkowska A."/>
            <person name="Elias M."/>
            <person name="Hampl V."/>
        </authorList>
    </citation>
    <scope>NUCLEOTIDE SEQUENCE [LARGE SCALE GENOMIC DNA]</scope>
    <source>
        <strain evidence="2">NAU3</strain>
        <tissue evidence="2">Gut</tissue>
    </source>
</reference>
<dbReference type="EMBL" id="JARBJD010000077">
    <property type="protein sequence ID" value="KAK2954549.1"/>
    <property type="molecule type" value="Genomic_DNA"/>
</dbReference>
<evidence type="ECO:0000256" key="1">
    <source>
        <dbReference type="SAM" id="MobiDB-lite"/>
    </source>
</evidence>
<accession>A0ABQ9XSS0</accession>